<dbReference type="AlphaFoldDB" id="A0A2A9NQ52"/>
<feature type="compositionally biased region" description="Gly residues" evidence="1">
    <location>
        <begin position="72"/>
        <end position="111"/>
    </location>
</feature>
<gene>
    <name evidence="3" type="ORF">AMATHDRAFT_4019</name>
</gene>
<feature type="compositionally biased region" description="Low complexity" evidence="1">
    <location>
        <begin position="112"/>
        <end position="121"/>
    </location>
</feature>
<feature type="compositionally biased region" description="Polar residues" evidence="1">
    <location>
        <begin position="54"/>
        <end position="69"/>
    </location>
</feature>
<feature type="region of interest" description="Disordered" evidence="1">
    <location>
        <begin position="445"/>
        <end position="504"/>
    </location>
</feature>
<keyword evidence="4" id="KW-1185">Reference proteome</keyword>
<proteinExistence type="predicted"/>
<dbReference type="PANTHER" id="PTHR34587">
    <property type="entry name" value="VWFA DOMAIN-CONTAINING PROTEIN"/>
    <property type="match status" value="1"/>
</dbReference>
<accession>A0A2A9NQ52</accession>
<feature type="compositionally biased region" description="Low complexity" evidence="1">
    <location>
        <begin position="445"/>
        <end position="496"/>
    </location>
</feature>
<dbReference type="EMBL" id="KZ302005">
    <property type="protein sequence ID" value="PFH50367.1"/>
    <property type="molecule type" value="Genomic_DNA"/>
</dbReference>
<evidence type="ECO:0000313" key="4">
    <source>
        <dbReference type="Proteomes" id="UP000242287"/>
    </source>
</evidence>
<evidence type="ECO:0000256" key="2">
    <source>
        <dbReference type="SAM" id="SignalP"/>
    </source>
</evidence>
<dbReference type="PANTHER" id="PTHR34587:SF2">
    <property type="entry name" value="G-PROTEIN COUPLED RECEPTORS FAMILY 1 PROFILE DOMAIN-CONTAINING PROTEIN"/>
    <property type="match status" value="1"/>
</dbReference>
<organism evidence="3 4">
    <name type="scientific">Amanita thiersii Skay4041</name>
    <dbReference type="NCBI Taxonomy" id="703135"/>
    <lineage>
        <taxon>Eukaryota</taxon>
        <taxon>Fungi</taxon>
        <taxon>Dikarya</taxon>
        <taxon>Basidiomycota</taxon>
        <taxon>Agaricomycotina</taxon>
        <taxon>Agaricomycetes</taxon>
        <taxon>Agaricomycetidae</taxon>
        <taxon>Agaricales</taxon>
        <taxon>Pluteineae</taxon>
        <taxon>Amanitaceae</taxon>
        <taxon>Amanita</taxon>
    </lineage>
</organism>
<keyword evidence="2" id="KW-0732">Signal</keyword>
<reference evidence="3 4" key="1">
    <citation type="submission" date="2014-02" db="EMBL/GenBank/DDBJ databases">
        <title>Transposable element dynamics among asymbiotic and ectomycorrhizal Amanita fungi.</title>
        <authorList>
            <consortium name="DOE Joint Genome Institute"/>
            <person name="Hess J."/>
            <person name="Skrede I."/>
            <person name="Wolfe B."/>
            <person name="LaButti K."/>
            <person name="Ohm R.A."/>
            <person name="Grigoriev I.V."/>
            <person name="Pringle A."/>
        </authorList>
    </citation>
    <scope>NUCLEOTIDE SEQUENCE [LARGE SCALE GENOMIC DNA]</scope>
    <source>
        <strain evidence="3 4">SKay4041</strain>
    </source>
</reference>
<dbReference type="Proteomes" id="UP000242287">
    <property type="component" value="Unassembled WGS sequence"/>
</dbReference>
<feature type="region of interest" description="Disordered" evidence="1">
    <location>
        <begin position="142"/>
        <end position="161"/>
    </location>
</feature>
<name>A0A2A9NQ52_9AGAR</name>
<evidence type="ECO:0000256" key="1">
    <source>
        <dbReference type="SAM" id="MobiDB-lite"/>
    </source>
</evidence>
<feature type="chain" id="PRO_5012360411" evidence="2">
    <location>
        <begin position="23"/>
        <end position="504"/>
    </location>
</feature>
<dbReference type="STRING" id="703135.A0A2A9NQ52"/>
<feature type="region of interest" description="Disordered" evidence="1">
    <location>
        <begin position="49"/>
        <end position="121"/>
    </location>
</feature>
<feature type="signal peptide" evidence="2">
    <location>
        <begin position="1"/>
        <end position="22"/>
    </location>
</feature>
<feature type="compositionally biased region" description="Low complexity" evidence="1">
    <location>
        <begin position="142"/>
        <end position="153"/>
    </location>
</feature>
<evidence type="ECO:0000313" key="3">
    <source>
        <dbReference type="EMBL" id="PFH50367.1"/>
    </source>
</evidence>
<protein>
    <submittedName>
        <fullName evidence="3">Uncharacterized protein</fullName>
    </submittedName>
</protein>
<dbReference type="OrthoDB" id="2336871at2759"/>
<sequence>MLCRKLCVAFLTLALSSITAQAAPFQNPNGQQAACSGITTVTETVTITGRAVPTGSSNLNDTTDGSSIFGSRPGGNQNGGGRGNQNGGGGKGGQNGGGKGNNGGSGGGRNNNGGTNTTAANSGTITATASAASSTTTRVNAATSTAATAEPSAGAGGDPQTSLTLDKRVIAAAFANDGQDVPTAGQVKSLTSTNNFINFCLTVPNLPITDGKQIPTGSCNPAPIGAIPSVDNMPSAKFVNPPNFGTLKANTAFTIKMAIRGMETGNFVNAQENYFAAPQQLNGQGQIIGHSHVVVEQLTSLDQATPTDPQKFAFFKGLNEAAQGGFLTADVTAGLPVGVYRVASINAAANHQPVIVPIAQHGSLDDMVYFTVTEDGNPAPGTAGGAGNTGNAGNAANTGTGAAGAATASASGAANTATGAATGTAAVPNASVTATASATDGAATATATGGSNGGNSVSAATATATGKTGSGGKATTTAAGSQPAKTSAAAGAAGQGTKDGRDGR</sequence>
<dbReference type="InterPro" id="IPR053216">
    <property type="entry name" value="Appressorial_penetr-assoc"/>
</dbReference>